<name>A0A9Q3CGU4_9BASI</name>
<accession>A0A9Q3CGU4</accession>
<dbReference type="EMBL" id="AVOT02007846">
    <property type="protein sequence ID" value="MBW0484771.1"/>
    <property type="molecule type" value="Genomic_DNA"/>
</dbReference>
<evidence type="ECO:0000313" key="1">
    <source>
        <dbReference type="EMBL" id="MBW0484771.1"/>
    </source>
</evidence>
<gene>
    <name evidence="1" type="ORF">O181_024486</name>
</gene>
<reference evidence="1" key="1">
    <citation type="submission" date="2021-03" db="EMBL/GenBank/DDBJ databases">
        <title>Draft genome sequence of rust myrtle Austropuccinia psidii MF-1, a brazilian biotype.</title>
        <authorList>
            <person name="Quecine M.C."/>
            <person name="Pachon D.M.R."/>
            <person name="Bonatelli M.L."/>
            <person name="Correr F.H."/>
            <person name="Franceschini L.M."/>
            <person name="Leite T.F."/>
            <person name="Margarido G.R.A."/>
            <person name="Almeida C.A."/>
            <person name="Ferrarezi J.A."/>
            <person name="Labate C.A."/>
        </authorList>
    </citation>
    <scope>NUCLEOTIDE SEQUENCE</scope>
    <source>
        <strain evidence="1">MF-1</strain>
    </source>
</reference>
<dbReference type="AlphaFoldDB" id="A0A9Q3CGU4"/>
<dbReference type="Proteomes" id="UP000765509">
    <property type="component" value="Unassembled WGS sequence"/>
</dbReference>
<organism evidence="1 2">
    <name type="scientific">Austropuccinia psidii MF-1</name>
    <dbReference type="NCBI Taxonomy" id="1389203"/>
    <lineage>
        <taxon>Eukaryota</taxon>
        <taxon>Fungi</taxon>
        <taxon>Dikarya</taxon>
        <taxon>Basidiomycota</taxon>
        <taxon>Pucciniomycotina</taxon>
        <taxon>Pucciniomycetes</taxon>
        <taxon>Pucciniales</taxon>
        <taxon>Sphaerophragmiaceae</taxon>
        <taxon>Austropuccinia</taxon>
    </lineage>
</organism>
<protein>
    <submittedName>
        <fullName evidence="1">Uncharacterized protein</fullName>
    </submittedName>
</protein>
<evidence type="ECO:0000313" key="2">
    <source>
        <dbReference type="Proteomes" id="UP000765509"/>
    </source>
</evidence>
<comment type="caution">
    <text evidence="1">The sequence shown here is derived from an EMBL/GenBank/DDBJ whole genome shotgun (WGS) entry which is preliminary data.</text>
</comment>
<proteinExistence type="predicted"/>
<keyword evidence="2" id="KW-1185">Reference proteome</keyword>
<sequence length="157" mass="18102">MIRRFSSYGLEFKDSDGLTYDLCTLIPPLELAYKTSIHSSTGKKTAILEKGLKPRIPYYTIKKYIVEIHTIARILKIMLEKERNHANRFMQDSFKYAKERWDKSHKPPDFKVGDLVLVSTPNFNKIESPKNLKDSFSGPFMIKALHGHNSVKLKLTG</sequence>